<evidence type="ECO:0000256" key="11">
    <source>
        <dbReference type="SAM" id="Coils"/>
    </source>
</evidence>
<dbReference type="HOGENOM" id="CLU_130600_0_0_1"/>
<dbReference type="GO" id="GO:0015078">
    <property type="term" value="F:proton transmembrane transporter activity"/>
    <property type="evidence" value="ECO:0007669"/>
    <property type="project" value="InterPro"/>
</dbReference>
<dbReference type="VEuPathDB" id="VectorBase:PHUM521060"/>
<gene>
    <name evidence="13" type="primary">8231690</name>
    <name evidence="12" type="ORF">Phum_PHUM521060</name>
</gene>
<reference evidence="12" key="1">
    <citation type="submission" date="2007-04" db="EMBL/GenBank/DDBJ databases">
        <title>Annotation of Pediculus humanus corporis strain USDA.</title>
        <authorList>
            <person name="Kirkness E."/>
            <person name="Hannick L."/>
            <person name="Hass B."/>
            <person name="Bruggner R."/>
            <person name="Lawson D."/>
            <person name="Bidwell S."/>
            <person name="Joardar V."/>
            <person name="Caler E."/>
            <person name="Walenz B."/>
            <person name="Inman J."/>
            <person name="Schobel S."/>
            <person name="Galinsky K."/>
            <person name="Amedeo P."/>
            <person name="Strausberg R."/>
        </authorList>
    </citation>
    <scope>NUCLEOTIDE SEQUENCE</scope>
    <source>
        <strain evidence="12">USDA</strain>
    </source>
</reference>
<dbReference type="GO" id="GO:0015986">
    <property type="term" value="P:proton motive force-driven ATP synthesis"/>
    <property type="evidence" value="ECO:0007669"/>
    <property type="project" value="UniProtKB-UniRule"/>
</dbReference>
<dbReference type="InterPro" id="IPR008689">
    <property type="entry name" value="ATP_synth_F0_dsu_mt"/>
</dbReference>
<dbReference type="EMBL" id="AAZO01006328">
    <property type="status" value="NOT_ANNOTATED_CDS"/>
    <property type="molecule type" value="Genomic_DNA"/>
</dbReference>
<dbReference type="InterPro" id="IPR036228">
    <property type="entry name" value="ATP_synth_F0_dsu_sf_mt"/>
</dbReference>
<dbReference type="Proteomes" id="UP000009046">
    <property type="component" value="Unassembled WGS sequence"/>
</dbReference>
<evidence type="ECO:0000256" key="6">
    <source>
        <dbReference type="ARBA" id="ARBA00022792"/>
    </source>
</evidence>
<dbReference type="InParanoid" id="E0VYW4"/>
<evidence type="ECO:0000313" key="12">
    <source>
        <dbReference type="EMBL" id="EEB18570.1"/>
    </source>
</evidence>
<feature type="coiled-coil region" evidence="11">
    <location>
        <begin position="103"/>
        <end position="130"/>
    </location>
</feature>
<dbReference type="GO" id="GO:0005743">
    <property type="term" value="C:mitochondrial inner membrane"/>
    <property type="evidence" value="ECO:0007669"/>
    <property type="project" value="UniProtKB-SubCell"/>
</dbReference>
<keyword evidence="11" id="KW-0175">Coiled coil</keyword>
<comment type="similarity">
    <text evidence="2 10">Belongs to the ATPase d subunit family.</text>
</comment>
<dbReference type="SUPFAM" id="SSF161065">
    <property type="entry name" value="ATP synthase D chain-like"/>
    <property type="match status" value="1"/>
</dbReference>
<dbReference type="GeneID" id="8231690"/>
<organism>
    <name type="scientific">Pediculus humanus subsp. corporis</name>
    <name type="common">Body louse</name>
    <dbReference type="NCBI Taxonomy" id="121224"/>
    <lineage>
        <taxon>Eukaryota</taxon>
        <taxon>Metazoa</taxon>
        <taxon>Ecdysozoa</taxon>
        <taxon>Arthropoda</taxon>
        <taxon>Hexapoda</taxon>
        <taxon>Insecta</taxon>
        <taxon>Pterygota</taxon>
        <taxon>Neoptera</taxon>
        <taxon>Paraneoptera</taxon>
        <taxon>Psocodea</taxon>
        <taxon>Troctomorpha</taxon>
        <taxon>Phthiraptera</taxon>
        <taxon>Anoplura</taxon>
        <taxon>Pediculidae</taxon>
        <taxon>Pediculus</taxon>
    </lineage>
</organism>
<evidence type="ECO:0000256" key="3">
    <source>
        <dbReference type="ARBA" id="ARBA00022448"/>
    </source>
</evidence>
<keyword evidence="5 10" id="KW-0375">Hydrogen ion transport</keyword>
<keyword evidence="6 10" id="KW-0999">Mitochondrion inner membrane</keyword>
<dbReference type="EnsemblMetazoa" id="PHUM521060-RA">
    <property type="protein sequence ID" value="PHUM521060-PA"/>
    <property type="gene ID" value="PHUM521060"/>
</dbReference>
<dbReference type="PANTHER" id="PTHR12700">
    <property type="entry name" value="ATP SYNTHASE SUBUNIT D, MITOCHONDRIAL"/>
    <property type="match status" value="1"/>
</dbReference>
<keyword evidence="9 10" id="KW-0472">Membrane</keyword>
<dbReference type="GO" id="GO:0016787">
    <property type="term" value="F:hydrolase activity"/>
    <property type="evidence" value="ECO:0007669"/>
    <property type="project" value="UniProtKB-KW"/>
</dbReference>
<name>E0VYW4_PEDHC</name>
<keyword evidence="8 10" id="KW-0496">Mitochondrion</keyword>
<dbReference type="AlphaFoldDB" id="E0VYW4"/>
<evidence type="ECO:0000256" key="7">
    <source>
        <dbReference type="ARBA" id="ARBA00023065"/>
    </source>
</evidence>
<dbReference type="GO" id="GO:0045259">
    <property type="term" value="C:proton-transporting ATP synthase complex"/>
    <property type="evidence" value="ECO:0007669"/>
    <property type="project" value="UniProtKB-KW"/>
</dbReference>
<dbReference type="FunCoup" id="E0VYW4">
    <property type="interactions" value="1360"/>
</dbReference>
<comment type="subcellular location">
    <subcellularLocation>
        <location evidence="1 10">Mitochondrion inner membrane</location>
    </subcellularLocation>
</comment>
<evidence type="ECO:0000313" key="13">
    <source>
        <dbReference type="EnsemblMetazoa" id="PHUM521060-PA"/>
    </source>
</evidence>
<evidence type="ECO:0000256" key="4">
    <source>
        <dbReference type="ARBA" id="ARBA00022547"/>
    </source>
</evidence>
<evidence type="ECO:0000256" key="2">
    <source>
        <dbReference type="ARBA" id="ARBA00006842"/>
    </source>
</evidence>
<evidence type="ECO:0000256" key="5">
    <source>
        <dbReference type="ARBA" id="ARBA00022781"/>
    </source>
</evidence>
<dbReference type="PIRSF" id="PIRSF005514">
    <property type="entry name" value="ATPase_F0_D_mt"/>
    <property type="match status" value="1"/>
</dbReference>
<reference evidence="13" key="3">
    <citation type="submission" date="2021-02" db="UniProtKB">
        <authorList>
            <consortium name="EnsemblMetazoa"/>
        </authorList>
    </citation>
    <scope>IDENTIFICATION</scope>
    <source>
        <strain evidence="13">USDA</strain>
    </source>
</reference>
<reference evidence="12" key="2">
    <citation type="submission" date="2007-04" db="EMBL/GenBank/DDBJ databases">
        <title>The genome of the human body louse.</title>
        <authorList>
            <consortium name="The Human Body Louse Genome Consortium"/>
            <person name="Kirkness E."/>
            <person name="Walenz B."/>
            <person name="Hass B."/>
            <person name="Bruggner R."/>
            <person name="Strausberg R."/>
        </authorList>
    </citation>
    <scope>NUCLEOTIDE SEQUENCE</scope>
    <source>
        <strain evidence="12">USDA</strain>
    </source>
</reference>
<dbReference type="CTD" id="8231690"/>
<dbReference type="Pfam" id="PF05873">
    <property type="entry name" value="Mt_ATP-synt_D"/>
    <property type="match status" value="1"/>
</dbReference>
<keyword evidence="4" id="KW-0138">CF(0)</keyword>
<evidence type="ECO:0000313" key="14">
    <source>
        <dbReference type="Proteomes" id="UP000009046"/>
    </source>
</evidence>
<keyword evidence="14" id="KW-1185">Reference proteome</keyword>
<evidence type="ECO:0000256" key="9">
    <source>
        <dbReference type="ARBA" id="ARBA00023136"/>
    </source>
</evidence>
<dbReference type="eggNOG" id="KOG3366">
    <property type="taxonomic scope" value="Eukaryota"/>
</dbReference>
<dbReference type="Gene3D" id="6.10.280.70">
    <property type="match status" value="1"/>
</dbReference>
<accession>E0VYW4</accession>
<evidence type="ECO:0000256" key="10">
    <source>
        <dbReference type="PIRNR" id="PIRNR005514"/>
    </source>
</evidence>
<dbReference type="STRING" id="121224.E0VYW4"/>
<keyword evidence="3 10" id="KW-0813">Transport</keyword>
<keyword evidence="7 10" id="KW-0406">Ion transport</keyword>
<dbReference type="OMA" id="YEANTAD"/>
<keyword evidence="12" id="KW-0378">Hydrolase</keyword>
<evidence type="ECO:0000256" key="8">
    <source>
        <dbReference type="ARBA" id="ARBA00023128"/>
    </source>
</evidence>
<sequence length="164" mass="18596">MAKRIASSSVNWSLINQYATDKTTYVAFKTLSDKYLRSVTALPGELPTIDWEHYKSKISTPAVVDAFKTKYTSLKIPYPSDQGAIAQIDTQTDKIVTKHKEQTENIAKGIAELTKELEKLKNTLPYSEMNMEEYYEANTADAYNPDKPGVWPNIHDPNYKDPTL</sequence>
<comment type="function">
    <text evidence="10">Mitochondrial membrane ATP synthase (F(1)F(0) ATP synthase or Complex V) produces ATP from ADP in the presence of a proton gradient across the membrane which is generated by electron transport complexes of the respiratory chain. F-type ATPases consist of two structural domains, F(1) - containing the extramembraneous catalytic core, and F(0) - containing the membrane proton channel, linked together by a central stalk and a peripheral stalk. During catalysis, ATP synthesis in the catalytic domain of F(1) is coupled via a rotary mechanism of the central stalk subunits to proton translocation.</text>
</comment>
<dbReference type="EMBL" id="DS235848">
    <property type="protein sequence ID" value="EEB18570.1"/>
    <property type="molecule type" value="Genomic_DNA"/>
</dbReference>
<dbReference type="KEGG" id="phu:Phum_PHUM521060"/>
<protein>
    <recommendedName>
        <fullName evidence="10">ATP synthase subunit d, mitochondrial</fullName>
    </recommendedName>
</protein>
<proteinExistence type="inferred from homology"/>
<evidence type="ECO:0000256" key="1">
    <source>
        <dbReference type="ARBA" id="ARBA00004273"/>
    </source>
</evidence>
<dbReference type="RefSeq" id="XP_002431308.1">
    <property type="nucleotide sequence ID" value="XM_002431263.1"/>
</dbReference>
<dbReference type="OrthoDB" id="35799at2759"/>